<evidence type="ECO:0000313" key="2">
    <source>
        <dbReference type="EMBL" id="SPD24681.1"/>
    </source>
</evidence>
<accession>A0A2N9IL41</accession>
<dbReference type="EMBL" id="OIVN01005979">
    <property type="protein sequence ID" value="SPD24681.1"/>
    <property type="molecule type" value="Genomic_DNA"/>
</dbReference>
<protein>
    <submittedName>
        <fullName evidence="2">Uncharacterized protein</fullName>
    </submittedName>
</protein>
<organism evidence="2">
    <name type="scientific">Fagus sylvatica</name>
    <name type="common">Beechnut</name>
    <dbReference type="NCBI Taxonomy" id="28930"/>
    <lineage>
        <taxon>Eukaryota</taxon>
        <taxon>Viridiplantae</taxon>
        <taxon>Streptophyta</taxon>
        <taxon>Embryophyta</taxon>
        <taxon>Tracheophyta</taxon>
        <taxon>Spermatophyta</taxon>
        <taxon>Magnoliopsida</taxon>
        <taxon>eudicotyledons</taxon>
        <taxon>Gunneridae</taxon>
        <taxon>Pentapetalae</taxon>
        <taxon>rosids</taxon>
        <taxon>fabids</taxon>
        <taxon>Fagales</taxon>
        <taxon>Fagaceae</taxon>
        <taxon>Fagus</taxon>
    </lineage>
</organism>
<proteinExistence type="predicted"/>
<feature type="region of interest" description="Disordered" evidence="1">
    <location>
        <begin position="43"/>
        <end position="63"/>
    </location>
</feature>
<evidence type="ECO:0000256" key="1">
    <source>
        <dbReference type="SAM" id="MobiDB-lite"/>
    </source>
</evidence>
<name>A0A2N9IL41_FAGSY</name>
<feature type="compositionally biased region" description="Polar residues" evidence="1">
    <location>
        <begin position="13"/>
        <end position="27"/>
    </location>
</feature>
<reference evidence="2" key="1">
    <citation type="submission" date="2018-02" db="EMBL/GenBank/DDBJ databases">
        <authorList>
            <person name="Cohen D.B."/>
            <person name="Kent A.D."/>
        </authorList>
    </citation>
    <scope>NUCLEOTIDE SEQUENCE</scope>
</reference>
<dbReference type="AlphaFoldDB" id="A0A2N9IL41"/>
<sequence>MPDHLMISPLGHHTSTPNHLTVSLSHPQAATPPRFNLISLLDPLPSNSTTTPPDLPHLTSPESPQISLTLSQIIL</sequence>
<gene>
    <name evidence="2" type="ORF">FSB_LOCUS52563</name>
</gene>
<feature type="region of interest" description="Disordered" evidence="1">
    <location>
        <begin position="1"/>
        <end position="27"/>
    </location>
</feature>